<dbReference type="InterPro" id="IPR001711">
    <property type="entry name" value="PLipase_C_Pinositol-sp_Y"/>
</dbReference>
<dbReference type="PROSITE" id="PS50222">
    <property type="entry name" value="EF_HAND_2"/>
    <property type="match status" value="1"/>
</dbReference>
<dbReference type="SUPFAM" id="SSF49562">
    <property type="entry name" value="C2 domain (Calcium/lipid-binding domain, CaLB)"/>
    <property type="match status" value="1"/>
</dbReference>
<dbReference type="CDD" id="cd00275">
    <property type="entry name" value="C2_PLC_like"/>
    <property type="match status" value="1"/>
</dbReference>
<dbReference type="SUPFAM" id="SSF47473">
    <property type="entry name" value="EF-hand"/>
    <property type="match status" value="1"/>
</dbReference>
<evidence type="ECO:0000259" key="10">
    <source>
        <dbReference type="PROSITE" id="PS50008"/>
    </source>
</evidence>
<evidence type="ECO:0000313" key="13">
    <source>
        <dbReference type="Proteomes" id="UP000663699"/>
    </source>
</evidence>
<dbReference type="PANTHER" id="PTHR10336">
    <property type="entry name" value="PHOSPHOINOSITIDE-SPECIFIC PHOSPHOLIPASE C FAMILY PROTEIN"/>
    <property type="match status" value="1"/>
</dbReference>
<dbReference type="PROSITE" id="PS50007">
    <property type="entry name" value="PIPLC_X_DOMAIN"/>
    <property type="match status" value="1"/>
</dbReference>
<dbReference type="SMART" id="SM00149">
    <property type="entry name" value="PLCYc"/>
    <property type="match status" value="1"/>
</dbReference>
<reference evidence="12" key="1">
    <citation type="submission" date="2020-06" db="EMBL/GenBank/DDBJ databases">
        <title>Genomes of multiple members of Pneumocystis genus reveal paths to human pathogen Pneumocystis jirovecii.</title>
        <authorList>
            <person name="Cisse O.H."/>
            <person name="Ma L."/>
            <person name="Dekker J."/>
            <person name="Khil P."/>
            <person name="Jo J."/>
            <person name="Brenchley J."/>
            <person name="Blair R."/>
            <person name="Pahar B."/>
            <person name="Chabe M."/>
            <person name="Van Rompay K.A."/>
            <person name="Keesler R."/>
            <person name="Sukura A."/>
            <person name="Hirsch V."/>
            <person name="Kutty G."/>
            <person name="Liu Y."/>
            <person name="Peng L."/>
            <person name="Chen J."/>
            <person name="Song J."/>
            <person name="Weissenbacher-Lang C."/>
            <person name="Xu J."/>
            <person name="Upham N.S."/>
            <person name="Stajich J.E."/>
            <person name="Cuomo C.A."/>
            <person name="Cushion M.T."/>
            <person name="Kovacs J.A."/>
        </authorList>
    </citation>
    <scope>NUCLEOTIDE SEQUENCE</scope>
    <source>
        <strain evidence="12">2A</strain>
    </source>
</reference>
<dbReference type="Gene3D" id="1.10.238.10">
    <property type="entry name" value="EF-hand"/>
    <property type="match status" value="1"/>
</dbReference>
<dbReference type="Gene3D" id="2.60.40.150">
    <property type="entry name" value="C2 domain"/>
    <property type="match status" value="1"/>
</dbReference>
<dbReference type="InterPro" id="IPR011993">
    <property type="entry name" value="PH-like_dom_sf"/>
</dbReference>
<dbReference type="Pfam" id="PF00168">
    <property type="entry name" value="C2"/>
    <property type="match status" value="1"/>
</dbReference>
<evidence type="ECO:0000256" key="2">
    <source>
        <dbReference type="ARBA" id="ARBA00001913"/>
    </source>
</evidence>
<dbReference type="OrthoDB" id="102511at2759"/>
<dbReference type="Proteomes" id="UP000663699">
    <property type="component" value="Chromosome 2"/>
</dbReference>
<dbReference type="InterPro" id="IPR001192">
    <property type="entry name" value="PI-PLC_fam"/>
</dbReference>
<keyword evidence="13" id="KW-1185">Reference proteome</keyword>
<keyword evidence="6" id="KW-0807">Transducer</keyword>
<dbReference type="PRINTS" id="PR00390">
    <property type="entry name" value="PHPHLIPASEC"/>
</dbReference>
<dbReference type="EC" id="3.1.4.11" evidence="8"/>
<protein>
    <recommendedName>
        <fullName evidence="8">Phosphoinositide phospholipase C</fullName>
        <ecNumber evidence="8">3.1.4.11</ecNumber>
    </recommendedName>
</protein>
<dbReference type="SUPFAM" id="SSF50729">
    <property type="entry name" value="PH domain-like"/>
    <property type="match status" value="1"/>
</dbReference>
<keyword evidence="5 8" id="KW-0443">Lipid metabolism</keyword>
<dbReference type="PROSITE" id="PS50008">
    <property type="entry name" value="PIPLC_Y_DOMAIN"/>
    <property type="match status" value="1"/>
</dbReference>
<dbReference type="PROSITE" id="PS50004">
    <property type="entry name" value="C2"/>
    <property type="match status" value="1"/>
</dbReference>
<keyword evidence="3 8" id="KW-0378">Hydrolase</keyword>
<dbReference type="GO" id="GO:0051209">
    <property type="term" value="P:release of sequestered calcium ion into cytosol"/>
    <property type="evidence" value="ECO:0007669"/>
    <property type="project" value="TreeGrafter"/>
</dbReference>
<proteinExistence type="predicted"/>
<dbReference type="GO" id="GO:0004435">
    <property type="term" value="F:phosphatidylinositol-4,5-bisphosphate phospholipase C activity"/>
    <property type="evidence" value="ECO:0007669"/>
    <property type="project" value="UniProtKB-EC"/>
</dbReference>
<evidence type="ECO:0000313" key="12">
    <source>
        <dbReference type="EMBL" id="QSL64357.1"/>
    </source>
</evidence>
<evidence type="ECO:0000256" key="1">
    <source>
        <dbReference type="ARBA" id="ARBA00001195"/>
    </source>
</evidence>
<dbReference type="SMART" id="SM00148">
    <property type="entry name" value="PLCXc"/>
    <property type="match status" value="1"/>
</dbReference>
<dbReference type="InterPro" id="IPR000909">
    <property type="entry name" value="PLipase_C_PInositol-sp_X_dom"/>
</dbReference>
<evidence type="ECO:0000259" key="9">
    <source>
        <dbReference type="PROSITE" id="PS50004"/>
    </source>
</evidence>
<dbReference type="Gene3D" id="1.25.10.70">
    <property type="match status" value="1"/>
</dbReference>
<dbReference type="Pfam" id="PF00387">
    <property type="entry name" value="PI-PLC-Y"/>
    <property type="match status" value="1"/>
</dbReference>
<dbReference type="FunFam" id="3.20.20.190:FF:000039">
    <property type="entry name" value="Phosphoinositide phospholipase C"/>
    <property type="match status" value="1"/>
</dbReference>
<dbReference type="InterPro" id="IPR002048">
    <property type="entry name" value="EF_hand_dom"/>
</dbReference>
<dbReference type="InterPro" id="IPR011992">
    <property type="entry name" value="EF-hand-dom_pair"/>
</dbReference>
<dbReference type="Pfam" id="PF09279">
    <property type="entry name" value="EF-hand_like"/>
    <property type="match status" value="1"/>
</dbReference>
<dbReference type="PANTHER" id="PTHR10336:SF36">
    <property type="entry name" value="1-PHOSPHATIDYLINOSITOL 4,5-BISPHOSPHATE PHOSPHODIESTERASE BETA-4"/>
    <property type="match status" value="1"/>
</dbReference>
<dbReference type="Gene3D" id="2.30.29.30">
    <property type="entry name" value="Pleckstrin-homology domain (PH domain)/Phosphotyrosine-binding domain (PTB)"/>
    <property type="match status" value="1"/>
</dbReference>
<dbReference type="Pfam" id="PF00388">
    <property type="entry name" value="PI-PLC-X"/>
    <property type="match status" value="1"/>
</dbReference>
<feature type="domain" description="PI-PLC Y-box" evidence="10">
    <location>
        <begin position="546"/>
        <end position="661"/>
    </location>
</feature>
<dbReference type="Gene3D" id="3.20.20.190">
    <property type="entry name" value="Phosphatidylinositol (PI) phosphodiesterase"/>
    <property type="match status" value="1"/>
</dbReference>
<dbReference type="CDD" id="cd08598">
    <property type="entry name" value="PI-PLC1c_yeast"/>
    <property type="match status" value="1"/>
</dbReference>
<evidence type="ECO:0000256" key="7">
    <source>
        <dbReference type="ARBA" id="ARBA00059664"/>
    </source>
</evidence>
<sequence>MQSLALNSGSIEGLKCIKGNAGLYNFIVVLFQSLFLPKKLKNYLSENSLLDSFTGPIVSRAKFLYTMNLSTELLDLMFFSLKYKEQSTIMFKVTRRKTREIVFSLNCGSGLITFDGKSCKTFSVDDIQDIRIGPDSRNYREQLKVKMDYEDRWFSIIYLVDHKLKILHLIAPTHELRQQWLILLKKIQLYRIEIMGKLGLMGNKSDNWLEKHWELIQKNHSFRLCDIEKLCKKLHVNVSKKYLRDLFNRVDILLTGKLDFTQFQKFVKFLKERQEVNDIFRTYTKSHKHFLNFEEFQSFLINEQRLDNNPDNKEIFKEYSNKHNNLMSIDDFAKFLFSDKNPLIINSNIDMSRPLNEYYISSSHNTYLLGKQFGGESSIEAYIKVLQKGCRCIEIDCWDGPDGPLVYHGRCFTTKILFYDVISTISKYAFIVSPYPLILSLEVHCSFFQQSLMVSILKELLGEMLITSPINKNSQVLPSPMELKYKILLKVKQNPENSLNIFGLDASSSTTTDTTCSSDFDVDHISTEKYKTKSHKKNPGKIIDSLLNLSVYIKGIKFRNFSLPESKTITHIFSLSEKSFNNLIKASRSQLEKHNVKYLMRLYPKFTRINSTNFEPQQYWQKGVQMVALNWQTNDLGIQINDAMFSDNDKYGYILKPLYLRTSDLKHNESSIFGLKKVLLDIKIISAQQLPRTKDFRQDISLNPFVEMKLIMLNNEHKSWKTSTIYDNGYKPIWNETFTVMIDRFQYDFIFLQFNIYNNNSSYSLDNILIATYCLRLSSLLQGYKHIPLNDQYGENSSDKNIHGPLITFKSFIDLVEDPFISLPHEILKETLIKRINNINKYLNDKKYVSRESEYSLLEDFLDIYGGFTSFIENHEKVEHYAKILNINTLNCSKIISITQKLFFISIQDINLEYIINTYMSEKRYMIRFIMNIFRLGSDQKHPYYEVFNILVLEFQKDQNFMHNVIEMIEIVQKYTPPSYSSDEFNLTSWLKNVLKKQFELLKLVFISIYYKIPCTLETAINWFKLMKESHYFLNKKKIYSINDEVSLLQRIVSLSLIISIEIIRPSRNLNFLNENLHDNTFYSSPDAFLEVHNMIVKLAEDPVWSPVIITWGIILHELFVDITERQDFSKEYHTIQDQIFPNNSFESSKYLIEISLKHNVLSMIGNMISSFSPDEDLCIDTYRMVLRELFRKILNYVKFSDSVVNCFIKIHENISSDSNLAYLFWSDDIIVRLLHSARTRFPYDFFSMIRICRSVSSDSKSTYDFLKNIPTFTQITPVGFKGYDILEEDFNGTLVKLSDDLKIFSAKISDNSNDIIIPKYSLGRIISYDISPPVIMWDYCYSSWEFLGKILEISLTDRLFIKNQKIIIEIILIMTSILKSSDDLGKQLITDTSSDLIDKSDIVAIVREICSLSLQLNEAPQCVLLNLISASIDFFSEVIKSSSKNWSHIFKLNLLDKDGSSGLLYNIFSSEIVLANYSIQISFLKLLRVLLENYISITNYQHNFQAFQAEYIKRAFKYTYELFESFIEWRYTYLSQKYDIGLIITSLFSRILEFTYYLDYRHQNSPVMDSIRLLAQFILDKFLSQNPDSRFPLSALEKQLFQRLPSILSFLQSSKQYYIPILQLITNMISSSSQRLPSLLAYLSHHTTIFIENLKYIVSNPIIDQSIKTHVWKFSSAVMKFQQGLAILLLTGNSSFQQNTQSKQESSNSLFKLAILELYKIDDINSILNSEYLASFLEFIANAQNCWVSVVPSEFKDDKFWSKILTLIDWISTLKSNFSTNLSSICYQIVGIAFSVQICTAEIYLQSQTQSTILKSDFKKSLLNKLDSYSKYVLNITGYRVSLHSNLKRNFEKTYSDKSLFCFRNSGIIKSPSYGDEYFYNLHITNIILGNNKVSLAYLNEMKEANLNLSLLDAQATLLKAWIFLCSSIFHPKSLEIENLKTYVNIIVTALKANSKENIDLSIMMPIAHERAELSLFLTIHLQAIKSKFQLGSYFSTILLHAWEAISSSEANFLLSIGTKNSQYTRTLLRIIYICLHGINSSEDNVENHAIFPILIGLSDLVLARGASKLFSKALETQNSVFPSDIMLFAAIAEEIFDIQGIEALYDTITTSMFQHDNFYSIITFFSNIDPIKENQDNYLFAEASLLFLYTLSSIPSLSEQLVVYGLLNTLVDTSICHQVQEKVINIQNSNAGSISLSLYQLWVRGILPIVVNLLRHLGNRIFVEICGFLKIYDLQIQTAFENWNRPTVITSLVIEETFLLVMIFEILNMEGNNDNDYLFNKTELLDSITYLLSHPKYLATLIIPVTEIDHLMAAKLSDDNETVPSAKFINYISEKLEGLRNVL</sequence>
<dbReference type="GO" id="GO:0048015">
    <property type="term" value="P:phosphatidylinositol-mediated signaling"/>
    <property type="evidence" value="ECO:0007669"/>
    <property type="project" value="TreeGrafter"/>
</dbReference>
<evidence type="ECO:0000256" key="6">
    <source>
        <dbReference type="ARBA" id="ARBA00023224"/>
    </source>
</evidence>
<comment type="cofactor">
    <cofactor evidence="2">
        <name>Ca(2+)</name>
        <dbReference type="ChEBI" id="CHEBI:29108"/>
    </cofactor>
</comment>
<feature type="domain" description="C2" evidence="9">
    <location>
        <begin position="661"/>
        <end position="791"/>
    </location>
</feature>
<comment type="catalytic activity">
    <reaction evidence="1 8">
        <text>a 1,2-diacyl-sn-glycero-3-phospho-(1D-myo-inositol-4,5-bisphosphate) + H2O = 1D-myo-inositol 1,4,5-trisphosphate + a 1,2-diacyl-sn-glycerol + H(+)</text>
        <dbReference type="Rhea" id="RHEA:33179"/>
        <dbReference type="ChEBI" id="CHEBI:15377"/>
        <dbReference type="ChEBI" id="CHEBI:15378"/>
        <dbReference type="ChEBI" id="CHEBI:17815"/>
        <dbReference type="ChEBI" id="CHEBI:58456"/>
        <dbReference type="ChEBI" id="CHEBI:203600"/>
        <dbReference type="EC" id="3.1.4.11"/>
    </reaction>
</comment>
<dbReference type="InterPro" id="IPR035892">
    <property type="entry name" value="C2_domain_sf"/>
</dbReference>
<evidence type="ECO:0000256" key="5">
    <source>
        <dbReference type="ARBA" id="ARBA00023098"/>
    </source>
</evidence>
<dbReference type="InterPro" id="IPR048883">
    <property type="entry name" value="Nup188_N-subdom_III"/>
</dbReference>
<organism evidence="12 13">
    <name type="scientific">Pneumocystis wakefieldiae</name>
    <dbReference type="NCBI Taxonomy" id="38082"/>
    <lineage>
        <taxon>Eukaryota</taxon>
        <taxon>Fungi</taxon>
        <taxon>Dikarya</taxon>
        <taxon>Ascomycota</taxon>
        <taxon>Taphrinomycotina</taxon>
        <taxon>Pneumocystomycetes</taxon>
        <taxon>Pneumocystaceae</taxon>
        <taxon>Pneumocystis</taxon>
    </lineage>
</organism>
<dbReference type="EMBL" id="CP054533">
    <property type="protein sequence ID" value="QSL64357.1"/>
    <property type="molecule type" value="Genomic_DNA"/>
</dbReference>
<name>A0A899G711_9ASCO</name>
<dbReference type="GO" id="GO:0016042">
    <property type="term" value="P:lipid catabolic process"/>
    <property type="evidence" value="ECO:0007669"/>
    <property type="project" value="UniProtKB-KW"/>
</dbReference>
<dbReference type="Pfam" id="PF21093">
    <property type="entry name" value="Nup188_N-subdom_III"/>
    <property type="match status" value="2"/>
</dbReference>
<dbReference type="GO" id="GO:0005509">
    <property type="term" value="F:calcium ion binding"/>
    <property type="evidence" value="ECO:0007669"/>
    <property type="project" value="InterPro"/>
</dbReference>
<dbReference type="SMART" id="SM00239">
    <property type="entry name" value="C2"/>
    <property type="match status" value="1"/>
</dbReference>
<dbReference type="InterPro" id="IPR015359">
    <property type="entry name" value="PLC_EF-hand-like"/>
</dbReference>
<evidence type="ECO:0000256" key="8">
    <source>
        <dbReference type="RuleBase" id="RU361133"/>
    </source>
</evidence>
<evidence type="ECO:0000256" key="3">
    <source>
        <dbReference type="ARBA" id="ARBA00022801"/>
    </source>
</evidence>
<feature type="domain" description="EF-hand" evidence="11">
    <location>
        <begin position="271"/>
        <end position="306"/>
    </location>
</feature>
<keyword evidence="4 8" id="KW-0442">Lipid degradation</keyword>
<dbReference type="SUPFAM" id="SSF51695">
    <property type="entry name" value="PLC-like phosphodiesterases"/>
    <property type="match status" value="1"/>
</dbReference>
<dbReference type="Pfam" id="PF18378">
    <property type="entry name" value="Nup188_C"/>
    <property type="match status" value="1"/>
</dbReference>
<evidence type="ECO:0000259" key="11">
    <source>
        <dbReference type="PROSITE" id="PS50222"/>
    </source>
</evidence>
<dbReference type="InterPro" id="IPR017946">
    <property type="entry name" value="PLC-like_Pdiesterase_TIM-brl"/>
</dbReference>
<evidence type="ECO:0000256" key="4">
    <source>
        <dbReference type="ARBA" id="ARBA00022963"/>
    </source>
</evidence>
<dbReference type="CDD" id="cd16207">
    <property type="entry name" value="EFh_ScPlc1p_like"/>
    <property type="match status" value="1"/>
</dbReference>
<accession>A0A899G711</accession>
<gene>
    <name evidence="12" type="ORF">MERGE_001657</name>
</gene>
<dbReference type="InterPro" id="IPR041634">
    <property type="entry name" value="Nup188_C"/>
</dbReference>
<dbReference type="InterPro" id="IPR000008">
    <property type="entry name" value="C2_dom"/>
</dbReference>
<comment type="function">
    <text evidence="7">The production of the second messenger molecules diacylglycerol (DAG) and inositol 1,4,5-trisphosphate (IP3) is mediated by activated phosphatidylinositol-specific phospholipase C enzymes.</text>
</comment>